<dbReference type="EnsemblMetazoa" id="tetur02g05790.1">
    <property type="protein sequence ID" value="tetur02g05790.1"/>
    <property type="gene ID" value="tetur02g05790"/>
</dbReference>
<evidence type="ECO:0000256" key="9">
    <source>
        <dbReference type="ARBA" id="ARBA00051243"/>
    </source>
</evidence>
<dbReference type="GO" id="GO:0005126">
    <property type="term" value="F:cytokine receptor binding"/>
    <property type="evidence" value="ECO:0007669"/>
    <property type="project" value="TreeGrafter"/>
</dbReference>
<evidence type="ECO:0000256" key="7">
    <source>
        <dbReference type="ARBA" id="ARBA00023136"/>
    </source>
</evidence>
<keyword evidence="6" id="KW-0727">SH2 domain</keyword>
<dbReference type="GO" id="GO:0048468">
    <property type="term" value="P:cell development"/>
    <property type="evidence" value="ECO:0007669"/>
    <property type="project" value="UniProtKB-ARBA"/>
</dbReference>
<reference evidence="13" key="2">
    <citation type="submission" date="2015-06" db="UniProtKB">
        <authorList>
            <consortium name="EnsemblMetazoa"/>
        </authorList>
    </citation>
    <scope>IDENTIFICATION</scope>
</reference>
<evidence type="ECO:0000256" key="4">
    <source>
        <dbReference type="ARBA" id="ARBA00022777"/>
    </source>
</evidence>
<dbReference type="InterPro" id="IPR020635">
    <property type="entry name" value="Tyr_kinase_cat_dom"/>
</dbReference>
<evidence type="ECO:0000259" key="12">
    <source>
        <dbReference type="PROSITE" id="PS50057"/>
    </source>
</evidence>
<evidence type="ECO:0000313" key="13">
    <source>
        <dbReference type="EnsemblMetazoa" id="tetur02g05790.1"/>
    </source>
</evidence>
<dbReference type="InterPro" id="IPR036860">
    <property type="entry name" value="SH2_dom_sf"/>
</dbReference>
<evidence type="ECO:0000256" key="2">
    <source>
        <dbReference type="ARBA" id="ARBA00022679"/>
    </source>
</evidence>
<evidence type="ECO:0000256" key="8">
    <source>
        <dbReference type="ARBA" id="ARBA00023137"/>
    </source>
</evidence>
<accession>T1JVU0</accession>
<dbReference type="GO" id="GO:0019221">
    <property type="term" value="P:cytokine-mediated signaling pathway"/>
    <property type="evidence" value="ECO:0007669"/>
    <property type="project" value="TreeGrafter"/>
</dbReference>
<dbReference type="GO" id="GO:0030182">
    <property type="term" value="P:neuron differentiation"/>
    <property type="evidence" value="ECO:0007669"/>
    <property type="project" value="UniProtKB-ARBA"/>
</dbReference>
<keyword evidence="14" id="KW-1185">Reference proteome</keyword>
<evidence type="ECO:0000259" key="11">
    <source>
        <dbReference type="PROSITE" id="PS50011"/>
    </source>
</evidence>
<keyword evidence="5 10" id="KW-0067">ATP-binding</keyword>
<dbReference type="InterPro" id="IPR001245">
    <property type="entry name" value="Ser-Thr/Tyr_kinase_cat_dom"/>
</dbReference>
<keyword evidence="7" id="KW-0472">Membrane</keyword>
<keyword evidence="4" id="KW-0418">Kinase</keyword>
<keyword evidence="8" id="KW-0829">Tyrosine-protein kinase</keyword>
<comment type="subcellular location">
    <subcellularLocation>
        <location evidence="1">Endomembrane system</location>
    </subcellularLocation>
</comment>
<organism evidence="13 14">
    <name type="scientific">Tetranychus urticae</name>
    <name type="common">Two-spotted spider mite</name>
    <dbReference type="NCBI Taxonomy" id="32264"/>
    <lineage>
        <taxon>Eukaryota</taxon>
        <taxon>Metazoa</taxon>
        <taxon>Ecdysozoa</taxon>
        <taxon>Arthropoda</taxon>
        <taxon>Chelicerata</taxon>
        <taxon>Arachnida</taxon>
        <taxon>Acari</taxon>
        <taxon>Acariformes</taxon>
        <taxon>Trombidiformes</taxon>
        <taxon>Prostigmata</taxon>
        <taxon>Eleutherengona</taxon>
        <taxon>Raphignathae</taxon>
        <taxon>Tetranychoidea</taxon>
        <taxon>Tetranychidae</taxon>
        <taxon>Tetranychus</taxon>
    </lineage>
</organism>
<dbReference type="GO" id="GO:0051130">
    <property type="term" value="P:positive regulation of cellular component organization"/>
    <property type="evidence" value="ECO:0007669"/>
    <property type="project" value="UniProtKB-ARBA"/>
</dbReference>
<dbReference type="PROSITE" id="PS50057">
    <property type="entry name" value="FERM_3"/>
    <property type="match status" value="1"/>
</dbReference>
<dbReference type="STRING" id="32264.T1JVU0"/>
<dbReference type="GO" id="GO:0012505">
    <property type="term" value="C:endomembrane system"/>
    <property type="evidence" value="ECO:0007669"/>
    <property type="project" value="UniProtKB-SubCell"/>
</dbReference>
<feature type="domain" description="Protein kinase" evidence="11">
    <location>
        <begin position="792"/>
        <end position="1061"/>
    </location>
</feature>
<proteinExistence type="predicted"/>
<dbReference type="SMART" id="SM00219">
    <property type="entry name" value="TyrKc"/>
    <property type="match status" value="1"/>
</dbReference>
<dbReference type="InterPro" id="IPR017441">
    <property type="entry name" value="Protein_kinase_ATP_BS"/>
</dbReference>
<dbReference type="Gene3D" id="1.10.510.10">
    <property type="entry name" value="Transferase(Phosphotransferase) domain 1"/>
    <property type="match status" value="2"/>
</dbReference>
<dbReference type="InterPro" id="IPR000719">
    <property type="entry name" value="Prot_kinase_dom"/>
</dbReference>
<dbReference type="InterPro" id="IPR041381">
    <property type="entry name" value="JAK1-3/TYK2_PHL_dom"/>
</dbReference>
<protein>
    <submittedName>
        <fullName evidence="13">Uncharacterized protein</fullName>
    </submittedName>
</protein>
<sequence length="1064" mass="123491">MTTMKISAFIYENGEIVEKTIERYIGTSLEYAEDLIIDICRERKIGPIAQYLFSLFCPKLNIWISSNQKLSELDYNFKSLELRIRFKPRDLRKLTKLDENAFDYYYCQIRDAFRNSRIEDTGQLFGLVITDLLIYLLERKIPVENALSHIKSLRDFVPIPYKAESKFLKDLKGPQILQNLAMASHAASNNDGLGKSKFVKKEFITEIVNYDKTIIKDLGYETFTIYKSSRFEKINGLQGTNEFLLQIRPFQSIDIFTAQKSNTPDWVFFCSIEDICFIIVQNLGVEISRKNGTPVFLTVANQMVMKSLLSLLEGYHRLTTGDSICICEYVMPPSIQQFKEIRCHGPISSNDSLSIFIDKDQCTIGNYLIRHDQKRYEYVIDVWIGNSGIKSFQIVKKMSKLLVLDQDQLIATFSSFDALKKELKVSSDTNKSIDLKLCIPPLGTNIFAWGILCGNQVKQEKLESPEIITVQLKFSNYLTKETRMESFKDKSFRYYLIDFKDDKLLCKVPSTDQTLSKFLRQLNSWSSLTSDLVTRTKFISICPPAFIRNYYPLGPLDEYLRRNHSEIKTYELIECAMYLTRALCYLHENAITHGMIRCRALLLVERSNSRFQIILGDPFIHLDENEDRLWIPKEYSANSESIPLSVDIFACATTLWEIFSLGQRPPGTDVYNLSRPLSCPSPIWQLIHKCWQPDPEQRKHPMEMHRDIRELFLREYQIRNYSSTSEYAYIEENKHKKRSSLAKLFNKLTTNYRVSSEYDYRLEDDENSVDYDYDSDLPWVIPVSHLQISTFNGREAILGSGAYGEVLKARYPADSDNFVAVKRITRRAKQRNGERIITDVEREFQIMTRVFHPNIVSIIGIVKEIMLVMEFMELGSLSKFLRKLEPAEIKSIPFKKYALDIVSGMEYLEKVRIVHRDLAARNILMASTNKVKISDFGLAQSLGPGEDIYFVKTPRYLPFKWYAPESIKQDPIFTHKSDVWSFGITLWELFSVGEVPDYPVANKNSIVDLIKFLEGGGTLPKPDKEVPDTDKFWQIMLNCWKIDETDRPNFSQLRNEIDEICKDI</sequence>
<dbReference type="InterPro" id="IPR000299">
    <property type="entry name" value="FERM_domain"/>
</dbReference>
<evidence type="ECO:0000256" key="5">
    <source>
        <dbReference type="ARBA" id="ARBA00022840"/>
    </source>
</evidence>
<dbReference type="EMBL" id="CAEY01000797">
    <property type="status" value="NOT_ANNOTATED_CDS"/>
    <property type="molecule type" value="Genomic_DNA"/>
</dbReference>
<dbReference type="InterPro" id="IPR008266">
    <property type="entry name" value="Tyr_kinase_AS"/>
</dbReference>
<keyword evidence="3 10" id="KW-0547">Nucleotide-binding</keyword>
<dbReference type="GO" id="GO:0004714">
    <property type="term" value="F:transmembrane receptor protein tyrosine kinase activity"/>
    <property type="evidence" value="ECO:0007669"/>
    <property type="project" value="UniProtKB-EC"/>
</dbReference>
<dbReference type="Proteomes" id="UP000015104">
    <property type="component" value="Unassembled WGS sequence"/>
</dbReference>
<dbReference type="eggNOG" id="KOG0197">
    <property type="taxonomic scope" value="Eukaryota"/>
</dbReference>
<evidence type="ECO:0000256" key="6">
    <source>
        <dbReference type="ARBA" id="ARBA00022999"/>
    </source>
</evidence>
<dbReference type="InterPro" id="IPR011009">
    <property type="entry name" value="Kinase-like_dom_sf"/>
</dbReference>
<dbReference type="GO" id="GO:0007259">
    <property type="term" value="P:cell surface receptor signaling pathway via JAK-STAT"/>
    <property type="evidence" value="ECO:0007669"/>
    <property type="project" value="TreeGrafter"/>
</dbReference>
<dbReference type="SUPFAM" id="SSF56112">
    <property type="entry name" value="Protein kinase-like (PK-like)"/>
    <property type="match status" value="2"/>
</dbReference>
<evidence type="ECO:0000313" key="14">
    <source>
        <dbReference type="Proteomes" id="UP000015104"/>
    </source>
</evidence>
<dbReference type="Pfam" id="PF07714">
    <property type="entry name" value="PK_Tyr_Ser-Thr"/>
    <property type="match status" value="2"/>
</dbReference>
<evidence type="ECO:0000256" key="10">
    <source>
        <dbReference type="PROSITE-ProRule" id="PRU10141"/>
    </source>
</evidence>
<dbReference type="PRINTS" id="PR00109">
    <property type="entry name" value="TYRKINASE"/>
</dbReference>
<name>T1JVU0_TETUR</name>
<dbReference type="GO" id="GO:0050793">
    <property type="term" value="P:regulation of developmental process"/>
    <property type="evidence" value="ECO:0007669"/>
    <property type="project" value="UniProtKB-ARBA"/>
</dbReference>
<dbReference type="GO" id="GO:0005829">
    <property type="term" value="C:cytosol"/>
    <property type="evidence" value="ECO:0007669"/>
    <property type="project" value="TreeGrafter"/>
</dbReference>
<dbReference type="PROSITE" id="PS00107">
    <property type="entry name" value="PROTEIN_KINASE_ATP"/>
    <property type="match status" value="1"/>
</dbReference>
<dbReference type="GO" id="GO:0005524">
    <property type="term" value="F:ATP binding"/>
    <property type="evidence" value="ECO:0007669"/>
    <property type="project" value="UniProtKB-UniRule"/>
</dbReference>
<dbReference type="PANTHER" id="PTHR45807:SF7">
    <property type="entry name" value="TYROSINE-PROTEIN KINASE HOPSCOTCH"/>
    <property type="match status" value="1"/>
</dbReference>
<dbReference type="GO" id="GO:0004715">
    <property type="term" value="F:non-membrane spanning protein tyrosine kinase activity"/>
    <property type="evidence" value="ECO:0007669"/>
    <property type="project" value="TreeGrafter"/>
</dbReference>
<feature type="domain" description="FERM" evidence="12">
    <location>
        <begin position="4"/>
        <end position="323"/>
    </location>
</feature>
<dbReference type="CDD" id="cd00192">
    <property type="entry name" value="PTKc"/>
    <property type="match status" value="1"/>
</dbReference>
<dbReference type="InterPro" id="IPR051286">
    <property type="entry name" value="JAK"/>
</dbReference>
<evidence type="ECO:0000256" key="1">
    <source>
        <dbReference type="ARBA" id="ARBA00004308"/>
    </source>
</evidence>
<keyword evidence="2" id="KW-0808">Transferase</keyword>
<evidence type="ECO:0000256" key="3">
    <source>
        <dbReference type="ARBA" id="ARBA00022741"/>
    </source>
</evidence>
<dbReference type="PANTHER" id="PTHR45807">
    <property type="entry name" value="TYROSINE-PROTEIN KINASE HOPSCOTCH"/>
    <property type="match status" value="1"/>
</dbReference>
<dbReference type="PROSITE" id="PS50011">
    <property type="entry name" value="PROTEIN_KINASE_DOM"/>
    <property type="match status" value="1"/>
</dbReference>
<dbReference type="SUPFAM" id="SSF55550">
    <property type="entry name" value="SH2 domain"/>
    <property type="match status" value="1"/>
</dbReference>
<feature type="binding site" evidence="10">
    <location>
        <position position="822"/>
    </location>
    <ligand>
        <name>ATP</name>
        <dbReference type="ChEBI" id="CHEBI:30616"/>
    </ligand>
</feature>
<dbReference type="GO" id="GO:0035556">
    <property type="term" value="P:intracellular signal transduction"/>
    <property type="evidence" value="ECO:0007669"/>
    <property type="project" value="TreeGrafter"/>
</dbReference>
<dbReference type="Pfam" id="PF17887">
    <property type="entry name" value="Jak1_Phl"/>
    <property type="match status" value="1"/>
</dbReference>
<dbReference type="PROSITE" id="PS00109">
    <property type="entry name" value="PROTEIN_KINASE_TYR"/>
    <property type="match status" value="1"/>
</dbReference>
<dbReference type="FunFam" id="1.10.510.10:FF:001512">
    <property type="entry name" value="Receptor tyrosine-protein kinase erbB-2"/>
    <property type="match status" value="1"/>
</dbReference>
<dbReference type="AlphaFoldDB" id="T1JVU0"/>
<comment type="catalytic activity">
    <reaction evidence="9">
        <text>L-tyrosyl-[protein] + ATP = O-phospho-L-tyrosyl-[protein] + ADP + H(+)</text>
        <dbReference type="Rhea" id="RHEA:10596"/>
        <dbReference type="Rhea" id="RHEA-COMP:10136"/>
        <dbReference type="Rhea" id="RHEA-COMP:20101"/>
        <dbReference type="ChEBI" id="CHEBI:15378"/>
        <dbReference type="ChEBI" id="CHEBI:30616"/>
        <dbReference type="ChEBI" id="CHEBI:46858"/>
        <dbReference type="ChEBI" id="CHEBI:61978"/>
        <dbReference type="ChEBI" id="CHEBI:456216"/>
        <dbReference type="EC" id="2.7.10.1"/>
    </reaction>
</comment>
<dbReference type="HOGENOM" id="CLU_008155_2_0_1"/>
<reference evidence="14" key="1">
    <citation type="submission" date="2011-08" db="EMBL/GenBank/DDBJ databases">
        <authorList>
            <person name="Rombauts S."/>
        </authorList>
    </citation>
    <scope>NUCLEOTIDE SEQUENCE</scope>
    <source>
        <strain evidence="14">London</strain>
    </source>
</reference>